<organism evidence="1 2">
    <name type="scientific">Brachionus plicatilis</name>
    <name type="common">Marine rotifer</name>
    <name type="synonym">Brachionus muelleri</name>
    <dbReference type="NCBI Taxonomy" id="10195"/>
    <lineage>
        <taxon>Eukaryota</taxon>
        <taxon>Metazoa</taxon>
        <taxon>Spiralia</taxon>
        <taxon>Gnathifera</taxon>
        <taxon>Rotifera</taxon>
        <taxon>Eurotatoria</taxon>
        <taxon>Monogononta</taxon>
        <taxon>Pseudotrocha</taxon>
        <taxon>Ploima</taxon>
        <taxon>Brachionidae</taxon>
        <taxon>Brachionus</taxon>
    </lineage>
</organism>
<gene>
    <name evidence="1" type="ORF">BpHYR1_023839</name>
</gene>
<protein>
    <submittedName>
        <fullName evidence="1">Uncharacterized protein</fullName>
    </submittedName>
</protein>
<dbReference type="EMBL" id="REGN01002042">
    <property type="protein sequence ID" value="RNA30794.1"/>
    <property type="molecule type" value="Genomic_DNA"/>
</dbReference>
<sequence length="307" mass="34888">MFFGVQLQSFDIHKRLINSVQQLLLIFTLDIDAVELNNPVALLNTGRIGRRLFVHTVDNMRIASGLRAVRRPDQHALDAKAERLGERKQSHAAQTRHVPVMPLQVVGIGKRVRIVRIQCGQQLIVLEPVVAELAGHQQLDVVVDFIRGLYVVQGLVPRHAQRVLSVYLHYQVARLQARHVRRRLVVNNVHPYIIRHYFTCFVHLHTKANVRLGLLVYGAQSGHWPHYAQRIAALVGLLSEVEIFRIVIGEIGQRPCTLHTSVRLIKMLVANHVLFAQLRYYALIGVVDDHARIDEQFELAALLGLVD</sequence>
<reference evidence="1 2" key="1">
    <citation type="journal article" date="2018" name="Sci. Rep.">
        <title>Genomic signatures of local adaptation to the degree of environmental predictability in rotifers.</title>
        <authorList>
            <person name="Franch-Gras L."/>
            <person name="Hahn C."/>
            <person name="Garcia-Roger E.M."/>
            <person name="Carmona M.J."/>
            <person name="Serra M."/>
            <person name="Gomez A."/>
        </authorList>
    </citation>
    <scope>NUCLEOTIDE SEQUENCE [LARGE SCALE GENOMIC DNA]</scope>
    <source>
        <strain evidence="1">HYR1</strain>
    </source>
</reference>
<evidence type="ECO:0000313" key="1">
    <source>
        <dbReference type="EMBL" id="RNA30794.1"/>
    </source>
</evidence>
<comment type="caution">
    <text evidence="1">The sequence shown here is derived from an EMBL/GenBank/DDBJ whole genome shotgun (WGS) entry which is preliminary data.</text>
</comment>
<accession>A0A3M7S4P5</accession>
<name>A0A3M7S4P5_BRAPC</name>
<evidence type="ECO:0000313" key="2">
    <source>
        <dbReference type="Proteomes" id="UP000276133"/>
    </source>
</evidence>
<dbReference type="Proteomes" id="UP000276133">
    <property type="component" value="Unassembled WGS sequence"/>
</dbReference>
<dbReference type="AlphaFoldDB" id="A0A3M7S4P5"/>
<keyword evidence="2" id="KW-1185">Reference proteome</keyword>
<proteinExistence type="predicted"/>